<dbReference type="InterPro" id="IPR036291">
    <property type="entry name" value="NAD(P)-bd_dom_sf"/>
</dbReference>
<proteinExistence type="inferred from homology"/>
<evidence type="ECO:0000313" key="6">
    <source>
        <dbReference type="Proteomes" id="UP000050920"/>
    </source>
</evidence>
<comment type="caution">
    <text evidence="5">The sequence shown here is derived from an EMBL/GenBank/DDBJ whole genome shotgun (WGS) entry which is preliminary data.</text>
</comment>
<dbReference type="SMART" id="SM00829">
    <property type="entry name" value="PKS_ER"/>
    <property type="match status" value="1"/>
</dbReference>
<keyword evidence="3" id="KW-0862">Zinc</keyword>
<dbReference type="InterPro" id="IPR013154">
    <property type="entry name" value="ADH-like_N"/>
</dbReference>
<keyword evidence="3" id="KW-0479">Metal-binding</keyword>
<dbReference type="CDD" id="cd08252">
    <property type="entry name" value="AL_MDR"/>
    <property type="match status" value="1"/>
</dbReference>
<evidence type="ECO:0000256" key="2">
    <source>
        <dbReference type="ARBA" id="ARBA00022857"/>
    </source>
</evidence>
<dbReference type="Pfam" id="PF00107">
    <property type="entry name" value="ADH_zinc_N"/>
    <property type="match status" value="1"/>
</dbReference>
<dbReference type="InterPro" id="IPR051603">
    <property type="entry name" value="Zinc-ADH_QOR/CCCR"/>
</dbReference>
<comment type="similarity">
    <text evidence="1 3">Belongs to the zinc-containing alcohol dehydrogenase family. Quinone oxidoreductase subfamily.</text>
</comment>
<dbReference type="NCBIfam" id="TIGR02817">
    <property type="entry name" value="adh_fam_1"/>
    <property type="match status" value="1"/>
</dbReference>
<dbReference type="EMBL" id="AYGX02000100">
    <property type="protein sequence ID" value="KRO26919.1"/>
    <property type="molecule type" value="Genomic_DNA"/>
</dbReference>
<sequence length="337" mass="36345">MRAFGATNHLKLSDTASIQEFSLPQPTATGHDLLVQIQAVAINPVDVYDRGKSPDHTPKITGWDATGQVVSVGSAVTLFQPGDTVYYAGAYDRPGCDAEFQLVDERLVGPAPATLSPAQAAALPLTTLTAWEALFEQLNINFQTPPANHGQTILIINGAGGVGSMATQLAHLAGLTVIATASRPETQQWCRGHGADVTVDHHHNLVPQVQALGYPTVDYILELHNLNRHWKSITTLIKPGGHIASITGSSQPIALTDLKAKRGHFAWEWMYAKSFYQTADMITQHQILTQAAHLVDTGQLVSTLNQTLSPINAENLRQAQQLVAHHHAIGKIVVTGW</sequence>
<dbReference type="RefSeq" id="WP_024623737.1">
    <property type="nucleotide sequence ID" value="NZ_AYGX02000100.1"/>
</dbReference>
<dbReference type="AlphaFoldDB" id="A0A0R2NMI7"/>
<dbReference type="Pfam" id="PF08240">
    <property type="entry name" value="ADH_N"/>
    <property type="match status" value="1"/>
</dbReference>
<dbReference type="GO" id="GO:0016491">
    <property type="term" value="F:oxidoreductase activity"/>
    <property type="evidence" value="ECO:0007669"/>
    <property type="project" value="UniProtKB-KW"/>
</dbReference>
<dbReference type="Gene3D" id="3.40.50.720">
    <property type="entry name" value="NAD(P)-binding Rossmann-like Domain"/>
    <property type="match status" value="1"/>
</dbReference>
<dbReference type="InterPro" id="IPR011032">
    <property type="entry name" value="GroES-like_sf"/>
</dbReference>
<dbReference type="InterPro" id="IPR014182">
    <property type="entry name" value="ADH_Zn_typ-1"/>
</dbReference>
<dbReference type="InterPro" id="IPR020843">
    <property type="entry name" value="ER"/>
</dbReference>
<protein>
    <recommendedName>
        <fullName evidence="3">Zinc-type alcohol dehydrogenase-like protein</fullName>
    </recommendedName>
</protein>
<dbReference type="GO" id="GO:0008270">
    <property type="term" value="F:zinc ion binding"/>
    <property type="evidence" value="ECO:0007669"/>
    <property type="project" value="InterPro"/>
</dbReference>
<dbReference type="SUPFAM" id="SSF50129">
    <property type="entry name" value="GroES-like"/>
    <property type="match status" value="1"/>
</dbReference>
<evidence type="ECO:0000313" key="5">
    <source>
        <dbReference type="EMBL" id="KRO26919.1"/>
    </source>
</evidence>
<evidence type="ECO:0000256" key="1">
    <source>
        <dbReference type="ARBA" id="ARBA00010371"/>
    </source>
</evidence>
<keyword evidence="2" id="KW-0521">NADP</keyword>
<gene>
    <name evidence="5" type="ORF">DY78_GL000485</name>
</gene>
<dbReference type="InterPro" id="IPR013149">
    <property type="entry name" value="ADH-like_C"/>
</dbReference>
<reference evidence="5 6" key="1">
    <citation type="journal article" date="2015" name="Genome Announc.">
        <title>Expanding the biotechnology potential of lactobacilli through comparative genomics of 213 strains and associated genera.</title>
        <authorList>
            <person name="Sun Z."/>
            <person name="Harris H.M."/>
            <person name="McCann A."/>
            <person name="Guo C."/>
            <person name="Argimon S."/>
            <person name="Zhang W."/>
            <person name="Yang X."/>
            <person name="Jeffery I.B."/>
            <person name="Cooney J.C."/>
            <person name="Kagawa T.F."/>
            <person name="Liu W."/>
            <person name="Song Y."/>
            <person name="Salvetti E."/>
            <person name="Wrobel A."/>
            <person name="Rasinkangas P."/>
            <person name="Parkhill J."/>
            <person name="Rea M.C."/>
            <person name="O'Sullivan O."/>
            <person name="Ritari J."/>
            <person name="Douillard F.P."/>
            <person name="Paul Ross R."/>
            <person name="Yang R."/>
            <person name="Briner A.E."/>
            <person name="Felis G.E."/>
            <person name="de Vos W.M."/>
            <person name="Barrangou R."/>
            <person name="Klaenhammer T.R."/>
            <person name="Caufield P.W."/>
            <person name="Cui Y."/>
            <person name="Zhang H."/>
            <person name="O'Toole P.W."/>
        </authorList>
    </citation>
    <scope>NUCLEOTIDE SEQUENCE [LARGE SCALE GENOMIC DNA]</scope>
    <source>
        <strain evidence="5 6">DSM 21115</strain>
    </source>
</reference>
<accession>A0A0R2NMI7</accession>
<dbReference type="SUPFAM" id="SSF51735">
    <property type="entry name" value="NAD(P)-binding Rossmann-fold domains"/>
    <property type="match status" value="1"/>
</dbReference>
<dbReference type="PANTHER" id="PTHR44154">
    <property type="entry name" value="QUINONE OXIDOREDUCTASE"/>
    <property type="match status" value="1"/>
</dbReference>
<organism evidence="5 6">
    <name type="scientific">Lactiplantibacillus fabifermentans DSM 21115</name>
    <dbReference type="NCBI Taxonomy" id="1413187"/>
    <lineage>
        <taxon>Bacteria</taxon>
        <taxon>Bacillati</taxon>
        <taxon>Bacillota</taxon>
        <taxon>Bacilli</taxon>
        <taxon>Lactobacillales</taxon>
        <taxon>Lactobacillaceae</taxon>
        <taxon>Lactiplantibacillus</taxon>
    </lineage>
</organism>
<keyword evidence="6" id="KW-1185">Reference proteome</keyword>
<dbReference type="Proteomes" id="UP000050920">
    <property type="component" value="Unassembled WGS sequence"/>
</dbReference>
<dbReference type="Gene3D" id="3.90.180.10">
    <property type="entry name" value="Medium-chain alcohol dehydrogenases, catalytic domain"/>
    <property type="match status" value="1"/>
</dbReference>
<evidence type="ECO:0000256" key="3">
    <source>
        <dbReference type="RuleBase" id="RU364000"/>
    </source>
</evidence>
<keyword evidence="3" id="KW-0560">Oxidoreductase</keyword>
<name>A0A0R2NMI7_9LACO</name>
<dbReference type="PANTHER" id="PTHR44154:SF1">
    <property type="entry name" value="QUINONE OXIDOREDUCTASE"/>
    <property type="match status" value="1"/>
</dbReference>
<feature type="domain" description="Enoyl reductase (ER)" evidence="4">
    <location>
        <begin position="5"/>
        <end position="334"/>
    </location>
</feature>
<evidence type="ECO:0000259" key="4">
    <source>
        <dbReference type="SMART" id="SM00829"/>
    </source>
</evidence>